<proteinExistence type="predicted"/>
<evidence type="ECO:0000259" key="4">
    <source>
        <dbReference type="Pfam" id="PF01593"/>
    </source>
</evidence>
<evidence type="ECO:0000313" key="5">
    <source>
        <dbReference type="EMBL" id="MYL17533.1"/>
    </source>
</evidence>
<evidence type="ECO:0000256" key="1">
    <source>
        <dbReference type="ARBA" id="ARBA00004829"/>
    </source>
</evidence>
<dbReference type="InterPro" id="IPR036188">
    <property type="entry name" value="FAD/NAD-bd_sf"/>
</dbReference>
<evidence type="ECO:0000313" key="6">
    <source>
        <dbReference type="Proteomes" id="UP000460194"/>
    </source>
</evidence>
<dbReference type="PRINTS" id="PR00419">
    <property type="entry name" value="ADXRDTASE"/>
</dbReference>
<dbReference type="NCBIfam" id="TIGR02734">
    <property type="entry name" value="crtI_fam"/>
    <property type="match status" value="1"/>
</dbReference>
<keyword evidence="3" id="KW-0560">Oxidoreductase</keyword>
<dbReference type="Gene3D" id="3.50.50.60">
    <property type="entry name" value="FAD/NAD(P)-binding domain"/>
    <property type="match status" value="2"/>
</dbReference>
<dbReference type="GO" id="GO:0016117">
    <property type="term" value="P:carotenoid biosynthetic process"/>
    <property type="evidence" value="ECO:0007669"/>
    <property type="project" value="UniProtKB-KW"/>
</dbReference>
<dbReference type="InterPro" id="IPR002937">
    <property type="entry name" value="Amino_oxidase"/>
</dbReference>
<organism evidence="5 6">
    <name type="scientific">Halorubrum distributum</name>
    <dbReference type="NCBI Taxonomy" id="29283"/>
    <lineage>
        <taxon>Archaea</taxon>
        <taxon>Methanobacteriati</taxon>
        <taxon>Methanobacteriota</taxon>
        <taxon>Stenosarchaea group</taxon>
        <taxon>Halobacteria</taxon>
        <taxon>Halobacteriales</taxon>
        <taxon>Haloferacaceae</taxon>
        <taxon>Halorubrum</taxon>
        <taxon>Halorubrum distributum group</taxon>
    </lineage>
</organism>
<dbReference type="SUPFAM" id="SSF51905">
    <property type="entry name" value="FAD/NAD(P)-binding domain"/>
    <property type="match status" value="1"/>
</dbReference>
<evidence type="ECO:0000256" key="2">
    <source>
        <dbReference type="ARBA" id="ARBA00022746"/>
    </source>
</evidence>
<protein>
    <submittedName>
        <fullName evidence="5">Phytoene desaturase</fullName>
    </submittedName>
</protein>
<keyword evidence="2" id="KW-0125">Carotenoid biosynthesis</keyword>
<feature type="domain" description="Amine oxidase" evidence="4">
    <location>
        <begin position="29"/>
        <end position="513"/>
    </location>
</feature>
<dbReference type="RefSeq" id="WP_159369407.1">
    <property type="nucleotide sequence ID" value="NZ_WMEO01000024.1"/>
</dbReference>
<reference evidence="5 6" key="1">
    <citation type="submission" date="2019-11" db="EMBL/GenBank/DDBJ databases">
        <title>Genome sequences of 17 halophilic strains isolated from different environments.</title>
        <authorList>
            <person name="Furrow R.E."/>
        </authorList>
    </citation>
    <scope>NUCLEOTIDE SEQUENCE [LARGE SCALE GENOMIC DNA]</scope>
    <source>
        <strain evidence="5 6">22517_05_Cabo</strain>
    </source>
</reference>
<dbReference type="Proteomes" id="UP000460194">
    <property type="component" value="Unassembled WGS sequence"/>
</dbReference>
<dbReference type="EMBL" id="WMEO01000024">
    <property type="protein sequence ID" value="MYL17533.1"/>
    <property type="molecule type" value="Genomic_DNA"/>
</dbReference>
<gene>
    <name evidence="5" type="primary">crtI</name>
    <name evidence="5" type="ORF">GLW36_12880</name>
</gene>
<accession>A0A6B1IFS8</accession>
<dbReference type="AlphaFoldDB" id="A0A6B1IFS8"/>
<comment type="pathway">
    <text evidence="1">Carotenoid biosynthesis.</text>
</comment>
<comment type="caution">
    <text evidence="5">The sequence shown here is derived from an EMBL/GenBank/DDBJ whole genome shotgun (WGS) entry which is preliminary data.</text>
</comment>
<evidence type="ECO:0000256" key="3">
    <source>
        <dbReference type="ARBA" id="ARBA00023002"/>
    </source>
</evidence>
<dbReference type="GO" id="GO:0016491">
    <property type="term" value="F:oxidoreductase activity"/>
    <property type="evidence" value="ECO:0007669"/>
    <property type="project" value="UniProtKB-KW"/>
</dbReference>
<dbReference type="PANTHER" id="PTHR43734">
    <property type="entry name" value="PHYTOENE DESATURASE"/>
    <property type="match status" value="1"/>
</dbReference>
<sequence>MSPQPDAGLSDAAEPLAGESIAVVGAGFGGLSAASYLADAGADVTLFERNDHPGGYAGRIERDGFRIDTGPSWYLMPEVFDRFFEHFGRSTDDYYDLIELDPLYEVVWKDGDRASMPADRAGQKALFESYESGAGEVLDEYLADAAEAYELGMDRFVYPSRSRLRDMVDADVLRSGRALPKLREMDDYVGDYFDSEKLRQIAEYKLVFLGGSPYNTPAIYTLMSHVDMNLGVYHPVGGIASVVDAMADLARELGVSIRTSEPVTAVEPSVAASVPKFTVETERRGGDGGAAATARSDRFDRVVANAPPPHVERDLLPAGTVDRESYWESRTYAPSAYLAYLGVEGDVDLDHHTLVFPTDWRPHFDAIFDDPAWPDDPAYYVHVPSKTDPEAAPDGHEAVFLLVPLAAGLEDDPETRERFRDLVFDDLAEHAGVDFRDRIVFEETACVSDFRKRFNAPRGTALALSHTLEQTGPLRPAHRAPGVDGLYYVGAYTNPGIGMPMCLLSGEHVAKAVVEDATGGGVLPSVVPTSTLR</sequence>
<dbReference type="PANTHER" id="PTHR43734:SF1">
    <property type="entry name" value="PHYTOENE DESATURASE"/>
    <property type="match status" value="1"/>
</dbReference>
<dbReference type="InterPro" id="IPR014105">
    <property type="entry name" value="Carotenoid/retinoid_OxRdtase"/>
</dbReference>
<dbReference type="Pfam" id="PF01593">
    <property type="entry name" value="Amino_oxidase"/>
    <property type="match status" value="1"/>
</dbReference>
<name>A0A6B1IFS8_9EURY</name>